<dbReference type="RefSeq" id="WP_345673446.1">
    <property type="nucleotide sequence ID" value="NZ_BAABHS010000001.1"/>
</dbReference>
<dbReference type="Pfam" id="PF14355">
    <property type="entry name" value="Abi_C"/>
    <property type="match status" value="1"/>
</dbReference>
<dbReference type="InterPro" id="IPR041427">
    <property type="entry name" value="AbiJ-NTD3"/>
</dbReference>
<dbReference type="Proteomes" id="UP001500466">
    <property type="component" value="Unassembled WGS sequence"/>
</dbReference>
<evidence type="ECO:0000313" key="3">
    <source>
        <dbReference type="EMBL" id="GAA4947350.1"/>
    </source>
</evidence>
<reference evidence="4" key="1">
    <citation type="journal article" date="2019" name="Int. J. Syst. Evol. Microbiol.">
        <title>The Global Catalogue of Microorganisms (GCM) 10K type strain sequencing project: providing services to taxonomists for standard genome sequencing and annotation.</title>
        <authorList>
            <consortium name="The Broad Institute Genomics Platform"/>
            <consortium name="The Broad Institute Genome Sequencing Center for Infectious Disease"/>
            <person name="Wu L."/>
            <person name="Ma J."/>
        </authorList>
    </citation>
    <scope>NUCLEOTIDE SEQUENCE [LARGE SCALE GENOMIC DNA]</scope>
    <source>
        <strain evidence="4">JCM 17986</strain>
    </source>
</reference>
<comment type="caution">
    <text evidence="3">The sequence shown here is derived from an EMBL/GenBank/DDBJ whole genome shotgun (WGS) entry which is preliminary data.</text>
</comment>
<accession>A0ABP9GTG4</accession>
<evidence type="ECO:0000259" key="2">
    <source>
        <dbReference type="Pfam" id="PF18860"/>
    </source>
</evidence>
<evidence type="ECO:0000259" key="1">
    <source>
        <dbReference type="Pfam" id="PF14355"/>
    </source>
</evidence>
<protein>
    <recommendedName>
        <fullName evidence="5">Abortive infection C-terminus</fullName>
    </recommendedName>
</protein>
<name>A0ABP9GTG4_9ACTN</name>
<dbReference type="Pfam" id="PF18860">
    <property type="entry name" value="AbiJ_NTD3"/>
    <property type="match status" value="1"/>
</dbReference>
<proteinExistence type="predicted"/>
<dbReference type="InterPro" id="IPR026001">
    <property type="entry name" value="Abi-like_C"/>
</dbReference>
<feature type="domain" description="AbiJ-NTD3" evidence="2">
    <location>
        <begin position="6"/>
        <end position="152"/>
    </location>
</feature>
<gene>
    <name evidence="3" type="ORF">GCM10023205_04060</name>
</gene>
<dbReference type="EMBL" id="BAABHS010000001">
    <property type="protein sequence ID" value="GAA4947350.1"/>
    <property type="molecule type" value="Genomic_DNA"/>
</dbReference>
<organism evidence="3 4">
    <name type="scientific">Yinghuangia aomiensis</name>
    <dbReference type="NCBI Taxonomy" id="676205"/>
    <lineage>
        <taxon>Bacteria</taxon>
        <taxon>Bacillati</taxon>
        <taxon>Actinomycetota</taxon>
        <taxon>Actinomycetes</taxon>
        <taxon>Kitasatosporales</taxon>
        <taxon>Streptomycetaceae</taxon>
        <taxon>Yinghuangia</taxon>
    </lineage>
</organism>
<sequence length="311" mass="34696">MSAQHITDITRRHIADTLQLENINWAGRLDDAEFLGRLYDLQSLDSHDSRFRTVAGDIVQHTYNNDDWERDWVFGDSRFGLHRGSDEVFLAFLAETLHPVVRNDRAETAKLLQIYNDALAPDGYALVQTGAISGRPLYGSKRTSAFHGDAPALHLDTRPVLTDSRVLHEHLARIRDGLDRDPAAAISSSKELVESLFKLILERSAIPHDRNDDIPKLYKKVADLLALKAESVPSSARGSETAQKILRTLTTTVQSLTELRNELGLGHGRTTPSPALARHARLALNATVTITEFLLDTWQDRVEKGQVTLVT</sequence>
<keyword evidence="4" id="KW-1185">Reference proteome</keyword>
<evidence type="ECO:0000313" key="4">
    <source>
        <dbReference type="Proteomes" id="UP001500466"/>
    </source>
</evidence>
<evidence type="ECO:0008006" key="5">
    <source>
        <dbReference type="Google" id="ProtNLM"/>
    </source>
</evidence>
<feature type="domain" description="Abortive infection protein-like C-terminal" evidence="1">
    <location>
        <begin position="215"/>
        <end position="296"/>
    </location>
</feature>